<name>A0AAW9QRW7_9CHRO</name>
<comment type="similarity">
    <text evidence="1">Belongs to the bacterial ribosomal protein bS1 family.</text>
</comment>
<keyword evidence="2" id="KW-0689">Ribosomal protein</keyword>
<protein>
    <submittedName>
        <fullName evidence="5">S1 RNA-binding domain-containing protein</fullName>
    </submittedName>
</protein>
<dbReference type="Pfam" id="PF00575">
    <property type="entry name" value="S1"/>
    <property type="match status" value="3"/>
</dbReference>
<dbReference type="PRINTS" id="PR00681">
    <property type="entry name" value="RIBOSOMALS1"/>
</dbReference>
<comment type="caution">
    <text evidence="5">The sequence shown here is derived from an EMBL/GenBank/DDBJ whole genome shotgun (WGS) entry which is preliminary data.</text>
</comment>
<dbReference type="SMART" id="SM00316">
    <property type="entry name" value="S1"/>
    <property type="match status" value="3"/>
</dbReference>
<organism evidence="5 6">
    <name type="scientific">Pannus brasiliensis CCIBt3594</name>
    <dbReference type="NCBI Taxonomy" id="1427578"/>
    <lineage>
        <taxon>Bacteria</taxon>
        <taxon>Bacillati</taxon>
        <taxon>Cyanobacteriota</taxon>
        <taxon>Cyanophyceae</taxon>
        <taxon>Oscillatoriophycideae</taxon>
        <taxon>Chroococcales</taxon>
        <taxon>Microcystaceae</taxon>
        <taxon>Pannus</taxon>
    </lineage>
</organism>
<dbReference type="InterPro" id="IPR003029">
    <property type="entry name" value="S1_domain"/>
</dbReference>
<keyword evidence="3" id="KW-0687">Ribonucleoprotein</keyword>
<dbReference type="InterPro" id="IPR012340">
    <property type="entry name" value="NA-bd_OB-fold"/>
</dbReference>
<gene>
    <name evidence="5" type="ORF">V0288_02830</name>
</gene>
<evidence type="ECO:0000256" key="1">
    <source>
        <dbReference type="ARBA" id="ARBA00006767"/>
    </source>
</evidence>
<evidence type="ECO:0000256" key="3">
    <source>
        <dbReference type="ARBA" id="ARBA00023274"/>
    </source>
</evidence>
<dbReference type="Gene3D" id="2.40.50.140">
    <property type="entry name" value="Nucleic acid-binding proteins"/>
    <property type="match status" value="3"/>
</dbReference>
<dbReference type="InterPro" id="IPR035104">
    <property type="entry name" value="Ribosomal_protein_S1-like"/>
</dbReference>
<dbReference type="PROSITE" id="PS50126">
    <property type="entry name" value="S1"/>
    <property type="match status" value="3"/>
</dbReference>
<reference evidence="5 6" key="1">
    <citation type="submission" date="2024-01" db="EMBL/GenBank/DDBJ databases">
        <title>Genomic insights into the taxonomy and metabolism of the cyanobacterium Pannus brasiliensis CCIBt3594.</title>
        <authorList>
            <person name="Machado M."/>
            <person name="Botero N.B."/>
            <person name="Andreote A.P.D."/>
            <person name="Feitosa A.M.T."/>
            <person name="Popin R."/>
            <person name="Sivonen K."/>
            <person name="Fiore M.F."/>
        </authorList>
    </citation>
    <scope>NUCLEOTIDE SEQUENCE [LARGE SCALE GENOMIC DNA]</scope>
    <source>
        <strain evidence="5 6">CCIBt3594</strain>
    </source>
</reference>
<accession>A0AAW9QRW7</accession>
<dbReference type="InterPro" id="IPR050437">
    <property type="entry name" value="Ribos_protein_bS1-like"/>
</dbReference>
<dbReference type="GO" id="GO:0005840">
    <property type="term" value="C:ribosome"/>
    <property type="evidence" value="ECO:0007669"/>
    <property type="project" value="UniProtKB-KW"/>
</dbReference>
<dbReference type="Proteomes" id="UP001328733">
    <property type="component" value="Unassembled WGS sequence"/>
</dbReference>
<dbReference type="CDD" id="cd05687">
    <property type="entry name" value="S1_RPS1_repeat_ec1_hs1"/>
    <property type="match status" value="1"/>
</dbReference>
<feature type="domain" description="S1 motif" evidence="4">
    <location>
        <begin position="199"/>
        <end position="267"/>
    </location>
</feature>
<dbReference type="AlphaFoldDB" id="A0AAW9QRW7"/>
<dbReference type="GO" id="GO:1990904">
    <property type="term" value="C:ribonucleoprotein complex"/>
    <property type="evidence" value="ECO:0007669"/>
    <property type="project" value="UniProtKB-KW"/>
</dbReference>
<feature type="domain" description="S1 motif" evidence="4">
    <location>
        <begin position="121"/>
        <end position="185"/>
    </location>
</feature>
<dbReference type="GO" id="GO:0003729">
    <property type="term" value="F:mRNA binding"/>
    <property type="evidence" value="ECO:0007669"/>
    <property type="project" value="TreeGrafter"/>
</dbReference>
<evidence type="ECO:0000256" key="2">
    <source>
        <dbReference type="ARBA" id="ARBA00022980"/>
    </source>
</evidence>
<evidence type="ECO:0000313" key="5">
    <source>
        <dbReference type="EMBL" id="MEG3436043.1"/>
    </source>
</evidence>
<dbReference type="PANTHER" id="PTHR10724">
    <property type="entry name" value="30S RIBOSOMAL PROTEIN S1"/>
    <property type="match status" value="1"/>
</dbReference>
<keyword evidence="6" id="KW-1185">Reference proteome</keyword>
<dbReference type="EMBL" id="JBAFSM010000003">
    <property type="protein sequence ID" value="MEG3436043.1"/>
    <property type="molecule type" value="Genomic_DNA"/>
</dbReference>
<dbReference type="PANTHER" id="PTHR10724:SF7">
    <property type="entry name" value="SMALL RIBOSOMAL SUBUNIT PROTEIN BS1C"/>
    <property type="match status" value="1"/>
</dbReference>
<dbReference type="GO" id="GO:0003735">
    <property type="term" value="F:structural constituent of ribosome"/>
    <property type="evidence" value="ECO:0007669"/>
    <property type="project" value="TreeGrafter"/>
</dbReference>
<dbReference type="CDD" id="cd04465">
    <property type="entry name" value="S1_RPS1_repeat_ec2_hs2"/>
    <property type="match status" value="1"/>
</dbReference>
<sequence length="301" mass="32861">MTPNSSPSDKSKSSFSMDDFAQALDRYDYQFEKGQIVRGRVDQHTSDGAYVDIGAKSSAFIPLKEISLSNEGSIAEILPIDSELDFLIIRGQDAEGQVTLSLRQLQIEKAWETVSEIADSGKSVQVRVTGVNKGGVTGEVEGLRGFIPRSHLVEKNDLDSLVGQLLTATFIQVDRENNKLVLSQREIARAAAISQLAVGKLLSGTVVKLQPYGVFVDCGGVTGLLHAKQVTGASFNSPMTFFKVGQPIKVVIAEIDDYKNRISLSTKILENHPGEILENFDEVMETAEERLEGAREKLTES</sequence>
<evidence type="ECO:0000313" key="6">
    <source>
        <dbReference type="Proteomes" id="UP001328733"/>
    </source>
</evidence>
<dbReference type="GO" id="GO:0006412">
    <property type="term" value="P:translation"/>
    <property type="evidence" value="ECO:0007669"/>
    <property type="project" value="TreeGrafter"/>
</dbReference>
<dbReference type="SUPFAM" id="SSF50249">
    <property type="entry name" value="Nucleic acid-binding proteins"/>
    <property type="match status" value="3"/>
</dbReference>
<proteinExistence type="inferred from homology"/>
<feature type="domain" description="S1 motif" evidence="4">
    <location>
        <begin position="34"/>
        <end position="103"/>
    </location>
</feature>
<evidence type="ECO:0000259" key="4">
    <source>
        <dbReference type="PROSITE" id="PS50126"/>
    </source>
</evidence>